<dbReference type="InterPro" id="IPR001296">
    <property type="entry name" value="Glyco_trans_1"/>
</dbReference>
<evidence type="ECO:0000313" key="5">
    <source>
        <dbReference type="EMBL" id="BEH91021.1"/>
    </source>
</evidence>
<dbReference type="CDD" id="cd00761">
    <property type="entry name" value="Glyco_tranf_GTA_type"/>
    <property type="match status" value="1"/>
</dbReference>
<dbReference type="Proteomes" id="UP001432099">
    <property type="component" value="Chromosome"/>
</dbReference>
<evidence type="ECO:0000256" key="1">
    <source>
        <dbReference type="ARBA" id="ARBA00022676"/>
    </source>
</evidence>
<dbReference type="InterPro" id="IPR029044">
    <property type="entry name" value="Nucleotide-diphossugar_trans"/>
</dbReference>
<dbReference type="PANTHER" id="PTHR22916">
    <property type="entry name" value="GLYCOSYLTRANSFERASE"/>
    <property type="match status" value="1"/>
</dbReference>
<dbReference type="EMBL" id="AP028127">
    <property type="protein sequence ID" value="BEH91021.1"/>
    <property type="molecule type" value="Genomic_DNA"/>
</dbReference>
<feature type="domain" description="Glycosyltransferase 2-like" evidence="4">
    <location>
        <begin position="536"/>
        <end position="655"/>
    </location>
</feature>
<sequence length="830" mass="95496">METKNLEAALEVIPFLELPEGIRILEVTHSSPLFTPVLGCVNLLDNKKIDLCVVNSGEMTSNVLGYYEKIFFHSLGGTHETHWNQAYDVVLIPDALNTLSKQEGEALLHWLIQRGVSLIYALVKDDNLDQTWTIPDFKSFDISFYRLPKLNQKLIKIYPATSKAVKPLQPMMKSRNPLTILYVITHRSLTGGLKILYEQMKFLQKLGYRIKLMIRGDYDRIVPTWVEDFVPDEEIIRRPYEPYLTDDLEADIIFATFTGEFEELVSDRIPVFYWEQGHEALYGDVQSLQSEVILRNRLKKQFSHDIYYATNSLYVHDIVQTRFGKNSYIFPIYIDTSFYYPEVKKEKEKLTILLVGNPVLKFKGFVKALTVLVNVWNRGLRFKVVWACQVKPEVSPVPFEIDYQVNVSQLELAKVYREADILLSCSDYEGAAMPPLEAMASGVCVVATNCGGIMQYAQHEKNALISQTHQVSELADGLTRLLTNPALRERLIQNGLKTAQSLSFERGITQLENILQTIVDDFQWKKQVNYSPYKVSVIIPAYQVEKYILRSVSSVLRQTFKDVEIIIVDDGSTDLTAKLSDDIAKAYQNIQVIHQSNLGSAKAREVGVQMAKGEYLLFLDADDWLDKEALEKLYTQATLEEADIVLFQAVLVIGNKGYELNIFSGCPEEIAATPVLHFLQDKIKPSMCAKFIKRSFLNEHQIHFPDISYAEDVVVTSRLLRYHPKLSFCDQRFYYYDQREGSLVHSVNETRLEIFKALEEVANVLKCCQLYDRYEKEYINFAFQHLSPVKKVCLENQELKAAFDSQYQHWHEKYLNGKFIIEQKEGIDSD</sequence>
<dbReference type="Pfam" id="PF00534">
    <property type="entry name" value="Glycos_transf_1"/>
    <property type="match status" value="1"/>
</dbReference>
<gene>
    <name evidence="5" type="ORF">T23_11230</name>
</gene>
<evidence type="ECO:0008006" key="7">
    <source>
        <dbReference type="Google" id="ProtNLM"/>
    </source>
</evidence>
<keyword evidence="1" id="KW-0328">Glycosyltransferase</keyword>
<feature type="domain" description="Glycosyl transferase family 1" evidence="3">
    <location>
        <begin position="406"/>
        <end position="497"/>
    </location>
</feature>
<accession>A0ABM8IP34</accession>
<dbReference type="RefSeq" id="WP_338618078.1">
    <property type="nucleotide sequence ID" value="NZ_AP028127.1"/>
</dbReference>
<evidence type="ECO:0000256" key="2">
    <source>
        <dbReference type="ARBA" id="ARBA00022679"/>
    </source>
</evidence>
<name>A0ABM8IP34_9FIRM</name>
<proteinExistence type="predicted"/>
<evidence type="ECO:0000259" key="3">
    <source>
        <dbReference type="Pfam" id="PF00534"/>
    </source>
</evidence>
<reference evidence="5" key="1">
    <citation type="journal article" date="2024" name="Int. J. Syst. Evol. Microbiol.">
        <title>Turicibacter faecis sp. nov., isolated from faeces of heart failure mouse model.</title>
        <authorList>
            <person name="Imamura Y."/>
            <person name="Motooka D."/>
            <person name="Nakajima Y."/>
            <person name="Ito S."/>
            <person name="Kitakaze M."/>
            <person name="Iida T."/>
            <person name="Nakamura S."/>
        </authorList>
    </citation>
    <scope>NUCLEOTIDE SEQUENCE</scope>
    <source>
        <strain evidence="5">TC023</strain>
    </source>
</reference>
<dbReference type="Gene3D" id="3.90.550.10">
    <property type="entry name" value="Spore Coat Polysaccharide Biosynthesis Protein SpsA, Chain A"/>
    <property type="match status" value="1"/>
</dbReference>
<dbReference type="InterPro" id="IPR001173">
    <property type="entry name" value="Glyco_trans_2-like"/>
</dbReference>
<organism evidence="5 6">
    <name type="scientific">Turicibacter faecis</name>
    <dbReference type="NCBI Taxonomy" id="2963365"/>
    <lineage>
        <taxon>Bacteria</taxon>
        <taxon>Bacillati</taxon>
        <taxon>Bacillota</taxon>
        <taxon>Erysipelotrichia</taxon>
        <taxon>Erysipelotrichales</taxon>
        <taxon>Turicibacteraceae</taxon>
        <taxon>Turicibacter</taxon>
    </lineage>
</organism>
<keyword evidence="2" id="KW-0808">Transferase</keyword>
<dbReference type="PANTHER" id="PTHR22916:SF51">
    <property type="entry name" value="GLYCOSYLTRANSFERASE EPSH-RELATED"/>
    <property type="match status" value="1"/>
</dbReference>
<dbReference type="SUPFAM" id="SSF53756">
    <property type="entry name" value="UDP-Glycosyltransferase/glycogen phosphorylase"/>
    <property type="match status" value="1"/>
</dbReference>
<protein>
    <recommendedName>
        <fullName evidence="7">Glycosyltransferase</fullName>
    </recommendedName>
</protein>
<keyword evidence="6" id="KW-1185">Reference proteome</keyword>
<dbReference type="CDD" id="cd03801">
    <property type="entry name" value="GT4_PimA-like"/>
    <property type="match status" value="1"/>
</dbReference>
<evidence type="ECO:0000259" key="4">
    <source>
        <dbReference type="Pfam" id="PF00535"/>
    </source>
</evidence>
<evidence type="ECO:0000313" key="6">
    <source>
        <dbReference type="Proteomes" id="UP001432099"/>
    </source>
</evidence>
<dbReference type="SUPFAM" id="SSF53448">
    <property type="entry name" value="Nucleotide-diphospho-sugar transferases"/>
    <property type="match status" value="1"/>
</dbReference>
<dbReference type="Pfam" id="PF00535">
    <property type="entry name" value="Glycos_transf_2"/>
    <property type="match status" value="1"/>
</dbReference>
<dbReference type="Gene3D" id="3.40.50.2000">
    <property type="entry name" value="Glycogen Phosphorylase B"/>
    <property type="match status" value="1"/>
</dbReference>